<dbReference type="PROSITE" id="PS50928">
    <property type="entry name" value="ABC_TM1"/>
    <property type="match status" value="1"/>
</dbReference>
<feature type="transmembrane region" description="Helical" evidence="7">
    <location>
        <begin position="78"/>
        <end position="102"/>
    </location>
</feature>
<keyword evidence="4 7" id="KW-0812">Transmembrane</keyword>
<dbReference type="Gene3D" id="1.10.3720.10">
    <property type="entry name" value="MetI-like"/>
    <property type="match status" value="1"/>
</dbReference>
<comment type="caution">
    <text evidence="9">The sequence shown here is derived from an EMBL/GenBank/DDBJ whole genome shotgun (WGS) entry which is preliminary data.</text>
</comment>
<dbReference type="SUPFAM" id="SSF161098">
    <property type="entry name" value="MetI-like"/>
    <property type="match status" value="1"/>
</dbReference>
<dbReference type="Proteomes" id="UP000566813">
    <property type="component" value="Unassembled WGS sequence"/>
</dbReference>
<dbReference type="PANTHER" id="PTHR30151">
    <property type="entry name" value="ALKANE SULFONATE ABC TRANSPORTER-RELATED, MEMBRANE SUBUNIT"/>
    <property type="match status" value="1"/>
</dbReference>
<dbReference type="EMBL" id="JACLAW010000011">
    <property type="protein sequence ID" value="MBC2666648.1"/>
    <property type="molecule type" value="Genomic_DNA"/>
</dbReference>
<evidence type="ECO:0000256" key="3">
    <source>
        <dbReference type="ARBA" id="ARBA00022475"/>
    </source>
</evidence>
<gene>
    <name evidence="9" type="ORF">H7F51_14080</name>
</gene>
<evidence type="ECO:0000256" key="6">
    <source>
        <dbReference type="ARBA" id="ARBA00023136"/>
    </source>
</evidence>
<dbReference type="PANTHER" id="PTHR30151:SF0">
    <property type="entry name" value="ABC TRANSPORTER PERMEASE PROTEIN MJ0413-RELATED"/>
    <property type="match status" value="1"/>
</dbReference>
<keyword evidence="5 7" id="KW-1133">Transmembrane helix</keyword>
<organism evidence="9 10">
    <name type="scientific">Novosphingobium flavum</name>
    <dbReference type="NCBI Taxonomy" id="1778672"/>
    <lineage>
        <taxon>Bacteria</taxon>
        <taxon>Pseudomonadati</taxon>
        <taxon>Pseudomonadota</taxon>
        <taxon>Alphaproteobacteria</taxon>
        <taxon>Sphingomonadales</taxon>
        <taxon>Sphingomonadaceae</taxon>
        <taxon>Novosphingobium</taxon>
    </lineage>
</organism>
<keyword evidence="3" id="KW-1003">Cell membrane</keyword>
<evidence type="ECO:0000313" key="10">
    <source>
        <dbReference type="Proteomes" id="UP000566813"/>
    </source>
</evidence>
<keyword evidence="10" id="KW-1185">Reference proteome</keyword>
<comment type="subcellular location">
    <subcellularLocation>
        <location evidence="1 7">Cell membrane</location>
        <topology evidence="1 7">Multi-pass membrane protein</topology>
    </subcellularLocation>
</comment>
<evidence type="ECO:0000256" key="5">
    <source>
        <dbReference type="ARBA" id="ARBA00022989"/>
    </source>
</evidence>
<dbReference type="InterPro" id="IPR000515">
    <property type="entry name" value="MetI-like"/>
</dbReference>
<dbReference type="AlphaFoldDB" id="A0A7X1FTG6"/>
<feature type="transmembrane region" description="Helical" evidence="7">
    <location>
        <begin position="109"/>
        <end position="131"/>
    </location>
</feature>
<feature type="transmembrane region" description="Helical" evidence="7">
    <location>
        <begin position="137"/>
        <end position="156"/>
    </location>
</feature>
<feature type="transmembrane region" description="Helical" evidence="7">
    <location>
        <begin position="202"/>
        <end position="222"/>
    </location>
</feature>
<comment type="similarity">
    <text evidence="7">Belongs to the binding-protein-dependent transport system permease family.</text>
</comment>
<feature type="domain" description="ABC transmembrane type-1" evidence="8">
    <location>
        <begin position="71"/>
        <end position="251"/>
    </location>
</feature>
<dbReference type="GO" id="GO:0055085">
    <property type="term" value="P:transmembrane transport"/>
    <property type="evidence" value="ECO:0007669"/>
    <property type="project" value="InterPro"/>
</dbReference>
<keyword evidence="6 7" id="KW-0472">Membrane</keyword>
<evidence type="ECO:0000256" key="7">
    <source>
        <dbReference type="RuleBase" id="RU363032"/>
    </source>
</evidence>
<accession>A0A7X1FTG6</accession>
<feature type="transmembrane region" description="Helical" evidence="7">
    <location>
        <begin position="177"/>
        <end position="196"/>
    </location>
</feature>
<feature type="transmembrane region" description="Helical" evidence="7">
    <location>
        <begin position="234"/>
        <end position="254"/>
    </location>
</feature>
<reference evidence="9 10" key="1">
    <citation type="submission" date="2020-08" db="EMBL/GenBank/DDBJ databases">
        <title>The genome sequence of type strain Novosphingobium flavum NBRC 111647.</title>
        <authorList>
            <person name="Liu Y."/>
        </authorList>
    </citation>
    <scope>NUCLEOTIDE SEQUENCE [LARGE SCALE GENOMIC DNA]</scope>
    <source>
        <strain evidence="9 10">NBRC 111647</strain>
    </source>
</reference>
<dbReference type="InterPro" id="IPR035906">
    <property type="entry name" value="MetI-like_sf"/>
</dbReference>
<dbReference type="GO" id="GO:0005886">
    <property type="term" value="C:plasma membrane"/>
    <property type="evidence" value="ECO:0007669"/>
    <property type="project" value="UniProtKB-SubCell"/>
</dbReference>
<evidence type="ECO:0000259" key="8">
    <source>
        <dbReference type="PROSITE" id="PS50928"/>
    </source>
</evidence>
<evidence type="ECO:0000256" key="4">
    <source>
        <dbReference type="ARBA" id="ARBA00022692"/>
    </source>
</evidence>
<dbReference type="CDD" id="cd06261">
    <property type="entry name" value="TM_PBP2"/>
    <property type="match status" value="1"/>
</dbReference>
<evidence type="ECO:0000256" key="2">
    <source>
        <dbReference type="ARBA" id="ARBA00022448"/>
    </source>
</evidence>
<keyword evidence="2 7" id="KW-0813">Transport</keyword>
<evidence type="ECO:0000256" key="1">
    <source>
        <dbReference type="ARBA" id="ARBA00004651"/>
    </source>
</evidence>
<evidence type="ECO:0000313" key="9">
    <source>
        <dbReference type="EMBL" id="MBC2666648.1"/>
    </source>
</evidence>
<protein>
    <submittedName>
        <fullName evidence="9">ABC transporter permease</fullName>
    </submittedName>
</protein>
<name>A0A7X1FTG6_9SPHN</name>
<dbReference type="RefSeq" id="WP_185664952.1">
    <property type="nucleotide sequence ID" value="NZ_JACLAW010000011.1"/>
</dbReference>
<dbReference type="Pfam" id="PF00528">
    <property type="entry name" value="BPD_transp_1"/>
    <property type="match status" value="1"/>
</dbReference>
<proteinExistence type="inferred from homology"/>
<sequence>MAMRRFLRGIVHELRSRRSLLLACLSVVLIVGTWQASASYRWVDPIFLPGPLEVLGALKGIVTDPGFASDLSVSANEFFWGLGLSVLVGGTLGILSGWYGAVDEFLRPVVTALNSIPHLALIPLLVLLFGIGVLPKVLLVLLSCIVVMLMNTAAGVRSVDTQLLRMAKSFGASDRQIVCAVVLPSVVPFFMTGLRICVGKAVVAVAMSELFGSTAGIGNILIKAQSAMDMSRMYAAVVLLTVIGIALTQLAAALEAAMQQWKA</sequence>